<evidence type="ECO:0000259" key="3">
    <source>
        <dbReference type="Pfam" id="PF01648"/>
    </source>
</evidence>
<feature type="domain" description="4'-phosphopantetheinyl transferase N-terminal" evidence="4">
    <location>
        <begin position="67"/>
        <end position="121"/>
    </location>
</feature>
<dbReference type="GO" id="GO:0019878">
    <property type="term" value="P:lysine biosynthetic process via aminoadipic acid"/>
    <property type="evidence" value="ECO:0007669"/>
    <property type="project" value="TreeGrafter"/>
</dbReference>
<dbReference type="Pfam" id="PF01648">
    <property type="entry name" value="ACPS"/>
    <property type="match status" value="1"/>
</dbReference>
<sequence>MKIYRMKISNIKELEKTSEISKILNFYDILLVESKTDIFKINELGCFLNNQDIRKLDEYKSEVSKINFAVSRSILNKTFETLLNTTCKNIVVSKSKYNKPYIKNKEKIKFNISHTDGYVLVGFSKREIGVDVEKVNYSFNIKCILKGCFTNREIKNIGINISTFYKYWTIKEAYLKCEGCGFIRNPREIEIIYIDNNIIKIKDYTKGTNKYLLALRLSSKEYFGSVCIENKV</sequence>
<dbReference type="InterPro" id="IPR055066">
    <property type="entry name" value="AASDHPPT_N"/>
</dbReference>
<gene>
    <name evidence="5" type="primary">eqbC</name>
    <name evidence="5" type="ORF">NCTC13734_02128</name>
</gene>
<dbReference type="PANTHER" id="PTHR12215:SF10">
    <property type="entry name" value="L-AMINOADIPATE-SEMIALDEHYDE DEHYDROGENASE-PHOSPHOPANTETHEINYL TRANSFERASE"/>
    <property type="match status" value="1"/>
</dbReference>
<dbReference type="InterPro" id="IPR037143">
    <property type="entry name" value="4-PPantetheinyl_Trfase_dom_sf"/>
</dbReference>
<evidence type="ECO:0000313" key="5">
    <source>
        <dbReference type="EMBL" id="SUN91547.1"/>
    </source>
</evidence>
<organism evidence="5 6">
    <name type="scientific">Streptococcus pneumoniae</name>
    <dbReference type="NCBI Taxonomy" id="1313"/>
    <lineage>
        <taxon>Bacteria</taxon>
        <taxon>Bacillati</taxon>
        <taxon>Bacillota</taxon>
        <taxon>Bacilli</taxon>
        <taxon>Lactobacillales</taxon>
        <taxon>Streptococcaceae</taxon>
        <taxon>Streptococcus</taxon>
    </lineage>
</organism>
<comment type="similarity">
    <text evidence="1">Belongs to the P-Pant transferase superfamily. Gsp/Sfp/HetI/AcpT family.</text>
</comment>
<dbReference type="Pfam" id="PF22624">
    <property type="entry name" value="AASDHPPT_N"/>
    <property type="match status" value="1"/>
</dbReference>
<keyword evidence="2 5" id="KW-0808">Transferase</keyword>
<dbReference type="EMBL" id="UHFW01000006">
    <property type="protein sequence ID" value="SUN91547.1"/>
    <property type="molecule type" value="Genomic_DNA"/>
</dbReference>
<dbReference type="SUPFAM" id="SSF56214">
    <property type="entry name" value="4'-phosphopantetheinyl transferase"/>
    <property type="match status" value="2"/>
</dbReference>
<dbReference type="GO" id="GO:0005829">
    <property type="term" value="C:cytosol"/>
    <property type="evidence" value="ECO:0007669"/>
    <property type="project" value="TreeGrafter"/>
</dbReference>
<dbReference type="PANTHER" id="PTHR12215">
    <property type="entry name" value="PHOSPHOPANTETHEINE TRANSFERASE"/>
    <property type="match status" value="1"/>
</dbReference>
<dbReference type="InterPro" id="IPR050559">
    <property type="entry name" value="P-Pant_transferase_sf"/>
</dbReference>
<dbReference type="InterPro" id="IPR008278">
    <property type="entry name" value="4-PPantetheinyl_Trfase_dom"/>
</dbReference>
<dbReference type="GO" id="GO:0008897">
    <property type="term" value="F:holo-[acyl-carrier-protein] synthase activity"/>
    <property type="evidence" value="ECO:0007669"/>
    <property type="project" value="InterPro"/>
</dbReference>
<accession>A0AAX2LC65</accession>
<dbReference type="Proteomes" id="UP000254854">
    <property type="component" value="Unassembled WGS sequence"/>
</dbReference>
<proteinExistence type="inferred from homology"/>
<protein>
    <submittedName>
        <fullName evidence="5">4'-phosphopantetheinyl transferase</fullName>
        <ecNumber evidence="5">2.7.8.-</ecNumber>
    </submittedName>
</protein>
<reference evidence="5 6" key="1">
    <citation type="submission" date="2018-06" db="EMBL/GenBank/DDBJ databases">
        <authorList>
            <consortium name="Pathogen Informatics"/>
            <person name="Doyle S."/>
        </authorList>
    </citation>
    <scope>NUCLEOTIDE SEQUENCE [LARGE SCALE GENOMIC DNA]</scope>
    <source>
        <strain evidence="5 6">NCTC13734</strain>
    </source>
</reference>
<evidence type="ECO:0000313" key="6">
    <source>
        <dbReference type="Proteomes" id="UP000254854"/>
    </source>
</evidence>
<evidence type="ECO:0000256" key="1">
    <source>
        <dbReference type="ARBA" id="ARBA00010990"/>
    </source>
</evidence>
<comment type="caution">
    <text evidence="5">The sequence shown here is derived from an EMBL/GenBank/DDBJ whole genome shotgun (WGS) entry which is preliminary data.</text>
</comment>
<dbReference type="Gene3D" id="3.90.470.20">
    <property type="entry name" value="4'-phosphopantetheinyl transferase domain"/>
    <property type="match status" value="2"/>
</dbReference>
<dbReference type="AlphaFoldDB" id="A0AAX2LC65"/>
<dbReference type="EC" id="2.7.8.-" evidence="5"/>
<evidence type="ECO:0000256" key="2">
    <source>
        <dbReference type="ARBA" id="ARBA00022679"/>
    </source>
</evidence>
<evidence type="ECO:0000259" key="4">
    <source>
        <dbReference type="Pfam" id="PF22624"/>
    </source>
</evidence>
<name>A0AAX2LC65_STREE</name>
<feature type="domain" description="4'-phosphopantetheinyl transferase" evidence="3">
    <location>
        <begin position="128"/>
        <end position="208"/>
    </location>
</feature>
<dbReference type="GO" id="GO:0000287">
    <property type="term" value="F:magnesium ion binding"/>
    <property type="evidence" value="ECO:0007669"/>
    <property type="project" value="InterPro"/>
</dbReference>